<protein>
    <recommendedName>
        <fullName evidence="2">Uncharacterized protein TP-0789 domain-containing protein</fullName>
    </recommendedName>
</protein>
<feature type="domain" description="Uncharacterized protein TP-0789" evidence="2">
    <location>
        <begin position="132"/>
        <end position="246"/>
    </location>
</feature>
<dbReference type="EMBL" id="CP036279">
    <property type="protein sequence ID" value="QDU61389.1"/>
    <property type="molecule type" value="Genomic_DNA"/>
</dbReference>
<gene>
    <name evidence="3" type="ORF">Pan216_22450</name>
</gene>
<name>A0A518B326_9BACT</name>
<dbReference type="InterPro" id="IPR033399">
    <property type="entry name" value="TP_0789-like"/>
</dbReference>
<evidence type="ECO:0000313" key="4">
    <source>
        <dbReference type="Proteomes" id="UP000317093"/>
    </source>
</evidence>
<dbReference type="RefSeq" id="WP_419193504.1">
    <property type="nucleotide sequence ID" value="NZ_CP036279.1"/>
</dbReference>
<dbReference type="KEGG" id="knv:Pan216_22450"/>
<evidence type="ECO:0000259" key="2">
    <source>
        <dbReference type="Pfam" id="PF17131"/>
    </source>
</evidence>
<sequence precursor="true">MRTARLIALATTFGFFGGPSAGAAEPDPTARTIIAKHLEAIGGVEAQKKLTTRKSEGTAMLNQVGTLWKITVIQKAPDKKHLLVMDDTQLIVEKGTDGQEAWQRFAGNQVQSIEGDNLNYELKDARFHSGLEMIEKGEFTHEGDEEIDGWKYHVLKATFEDESPLPGKNHTLYIDRDTYLLGRMRYERELGGATVPHTIALSGYEEVDGIPVPTSMTISVNGTPFATVTFDRITHDVDVDDDLFRKPLP</sequence>
<accession>A0A518B326</accession>
<feature type="signal peptide" evidence="1">
    <location>
        <begin position="1"/>
        <end position="23"/>
    </location>
</feature>
<keyword evidence="1" id="KW-0732">Signal</keyword>
<proteinExistence type="predicted"/>
<dbReference type="Proteomes" id="UP000317093">
    <property type="component" value="Chromosome"/>
</dbReference>
<organism evidence="3 4">
    <name type="scientific">Kolteria novifilia</name>
    <dbReference type="NCBI Taxonomy" id="2527975"/>
    <lineage>
        <taxon>Bacteria</taxon>
        <taxon>Pseudomonadati</taxon>
        <taxon>Planctomycetota</taxon>
        <taxon>Planctomycetia</taxon>
        <taxon>Kolteriales</taxon>
        <taxon>Kolteriaceae</taxon>
        <taxon>Kolteria</taxon>
    </lineage>
</organism>
<feature type="chain" id="PRO_5021728421" description="Uncharacterized protein TP-0789 domain-containing protein" evidence="1">
    <location>
        <begin position="24"/>
        <end position="249"/>
    </location>
</feature>
<dbReference type="AlphaFoldDB" id="A0A518B326"/>
<dbReference type="Gene3D" id="2.50.20.10">
    <property type="entry name" value="Lipoprotein localisation LolA/LolB/LppX"/>
    <property type="match status" value="1"/>
</dbReference>
<evidence type="ECO:0000256" key="1">
    <source>
        <dbReference type="SAM" id="SignalP"/>
    </source>
</evidence>
<keyword evidence="4" id="KW-1185">Reference proteome</keyword>
<evidence type="ECO:0000313" key="3">
    <source>
        <dbReference type="EMBL" id="QDU61389.1"/>
    </source>
</evidence>
<dbReference type="Pfam" id="PF17131">
    <property type="entry name" value="LolA_like"/>
    <property type="match status" value="1"/>
</dbReference>
<reference evidence="3 4" key="1">
    <citation type="submission" date="2019-02" db="EMBL/GenBank/DDBJ databases">
        <title>Deep-cultivation of Planctomycetes and their phenomic and genomic characterization uncovers novel biology.</title>
        <authorList>
            <person name="Wiegand S."/>
            <person name="Jogler M."/>
            <person name="Boedeker C."/>
            <person name="Pinto D."/>
            <person name="Vollmers J."/>
            <person name="Rivas-Marin E."/>
            <person name="Kohn T."/>
            <person name="Peeters S.H."/>
            <person name="Heuer A."/>
            <person name="Rast P."/>
            <person name="Oberbeckmann S."/>
            <person name="Bunk B."/>
            <person name="Jeske O."/>
            <person name="Meyerdierks A."/>
            <person name="Storesund J.E."/>
            <person name="Kallscheuer N."/>
            <person name="Luecker S."/>
            <person name="Lage O.M."/>
            <person name="Pohl T."/>
            <person name="Merkel B.J."/>
            <person name="Hornburger P."/>
            <person name="Mueller R.-W."/>
            <person name="Bruemmer F."/>
            <person name="Labrenz M."/>
            <person name="Spormann A.M."/>
            <person name="Op den Camp H."/>
            <person name="Overmann J."/>
            <person name="Amann R."/>
            <person name="Jetten M.S.M."/>
            <person name="Mascher T."/>
            <person name="Medema M.H."/>
            <person name="Devos D.P."/>
            <person name="Kaster A.-K."/>
            <person name="Ovreas L."/>
            <person name="Rohde M."/>
            <person name="Galperin M.Y."/>
            <person name="Jogler C."/>
        </authorList>
    </citation>
    <scope>NUCLEOTIDE SEQUENCE [LARGE SCALE GENOMIC DNA]</scope>
    <source>
        <strain evidence="3 4">Pan216</strain>
    </source>
</reference>